<keyword evidence="4" id="KW-1185">Reference proteome</keyword>
<dbReference type="Gene3D" id="3.40.50.10610">
    <property type="entry name" value="ABC-type transport auxiliary lipoprotein component"/>
    <property type="match status" value="1"/>
</dbReference>
<name>A0ABV7EJB3_9GAMM</name>
<feature type="domain" description="ABC-type transport auxiliary lipoprotein component" evidence="2">
    <location>
        <begin position="32"/>
        <end position="177"/>
    </location>
</feature>
<dbReference type="EMBL" id="JBHRSS010000001">
    <property type="protein sequence ID" value="MFC3102738.1"/>
    <property type="molecule type" value="Genomic_DNA"/>
</dbReference>
<proteinExistence type="predicted"/>
<evidence type="ECO:0000256" key="1">
    <source>
        <dbReference type="SAM" id="SignalP"/>
    </source>
</evidence>
<comment type="caution">
    <text evidence="3">The sequence shown here is derived from an EMBL/GenBank/DDBJ whole genome shotgun (WGS) entry which is preliminary data.</text>
</comment>
<feature type="signal peptide" evidence="1">
    <location>
        <begin position="1"/>
        <end position="21"/>
    </location>
</feature>
<dbReference type="InterPro" id="IPR005586">
    <property type="entry name" value="ABC_trans_aux"/>
</dbReference>
<keyword evidence="1" id="KW-0732">Signal</keyword>
<dbReference type="RefSeq" id="WP_380686089.1">
    <property type="nucleotide sequence ID" value="NZ_JBHRSS010000001.1"/>
</dbReference>
<accession>A0ABV7EJB3</accession>
<organism evidence="3 4">
    <name type="scientific">Salinisphaera aquimarina</name>
    <dbReference type="NCBI Taxonomy" id="2094031"/>
    <lineage>
        <taxon>Bacteria</taxon>
        <taxon>Pseudomonadati</taxon>
        <taxon>Pseudomonadota</taxon>
        <taxon>Gammaproteobacteria</taxon>
        <taxon>Salinisphaerales</taxon>
        <taxon>Salinisphaeraceae</taxon>
        <taxon>Salinisphaera</taxon>
    </lineage>
</organism>
<dbReference type="Pfam" id="PF03886">
    <property type="entry name" value="ABC_trans_aux"/>
    <property type="match status" value="1"/>
</dbReference>
<feature type="chain" id="PRO_5046123421" evidence="1">
    <location>
        <begin position="22"/>
        <end position="182"/>
    </location>
</feature>
<evidence type="ECO:0000259" key="2">
    <source>
        <dbReference type="Pfam" id="PF03886"/>
    </source>
</evidence>
<dbReference type="SUPFAM" id="SSF159594">
    <property type="entry name" value="XCC0632-like"/>
    <property type="match status" value="1"/>
</dbReference>
<evidence type="ECO:0000313" key="4">
    <source>
        <dbReference type="Proteomes" id="UP001595462"/>
    </source>
</evidence>
<sequence length="182" mass="20229">MKSVFQGGAIAVCLLGLSACASVPPVQHVLLSPPQSERATTRASRWDVRRVQMPEYLDSYDVQLRTDEYVLTRLPDSKWAERLPVAMTRLLQQTIDEKLVNKRDRPYQVDVKVDTFEPQPSGQVVLSARWTVTDTQDDTVIARDNSLIQQPLPAANRDAAAIGRAMSEAVRQLAFRIVAAAG</sequence>
<reference evidence="4" key="1">
    <citation type="journal article" date="2019" name="Int. J. Syst. Evol. Microbiol.">
        <title>The Global Catalogue of Microorganisms (GCM) 10K type strain sequencing project: providing services to taxonomists for standard genome sequencing and annotation.</title>
        <authorList>
            <consortium name="The Broad Institute Genomics Platform"/>
            <consortium name="The Broad Institute Genome Sequencing Center for Infectious Disease"/>
            <person name="Wu L."/>
            <person name="Ma J."/>
        </authorList>
    </citation>
    <scope>NUCLEOTIDE SEQUENCE [LARGE SCALE GENOMIC DNA]</scope>
    <source>
        <strain evidence="4">KCTC 52640</strain>
    </source>
</reference>
<protein>
    <submittedName>
        <fullName evidence="3">Membrane integrity-associated transporter subunit PqiC</fullName>
    </submittedName>
</protein>
<evidence type="ECO:0000313" key="3">
    <source>
        <dbReference type="EMBL" id="MFC3102738.1"/>
    </source>
</evidence>
<dbReference type="Proteomes" id="UP001595462">
    <property type="component" value="Unassembled WGS sequence"/>
</dbReference>
<dbReference type="PROSITE" id="PS51257">
    <property type="entry name" value="PROKAR_LIPOPROTEIN"/>
    <property type="match status" value="1"/>
</dbReference>
<gene>
    <name evidence="3" type="ORF">ACFOSU_02400</name>
</gene>